<keyword evidence="3" id="KW-1185">Reference proteome</keyword>
<reference evidence="2" key="1">
    <citation type="submission" date="2021-02" db="EMBL/GenBank/DDBJ databases">
        <title>First Annotated Genome of the Yellow-green Alga Tribonema minus.</title>
        <authorList>
            <person name="Mahan K.M."/>
        </authorList>
    </citation>
    <scope>NUCLEOTIDE SEQUENCE</scope>
    <source>
        <strain evidence="2">UTEX B ZZ1240</strain>
    </source>
</reference>
<proteinExistence type="predicted"/>
<dbReference type="SUPFAM" id="SSF53300">
    <property type="entry name" value="vWA-like"/>
    <property type="match status" value="1"/>
</dbReference>
<comment type="caution">
    <text evidence="2">The sequence shown here is derived from an EMBL/GenBank/DDBJ whole genome shotgun (WGS) entry which is preliminary data.</text>
</comment>
<evidence type="ECO:0000313" key="2">
    <source>
        <dbReference type="EMBL" id="KAG5192347.1"/>
    </source>
</evidence>
<sequence>MGNTCTSESSARGWQLPPAPAPATEFVNAKGSDVPKQYALAARANPDLIHTMADTSTELSDLKKEALARQYVLIVDKSTSMGWGDGAGKTRWDSARAAVETMVLTIFEHDIDHTVPLYFFDRNVDFVGELTSASQVQQAFREYSPGGSTNLDAALLEALGTYAGTKRPNYELVPGTTFIVLLDGGADDESAVLRTIRHFADPANGYIANHTQIAISLVQIGDDDVAERFLKTLDNTVDPDICDTKKDDILYQAGGIDKMLYDAIFD</sequence>
<dbReference type="OrthoDB" id="2142040at2759"/>
<dbReference type="InterPro" id="IPR036465">
    <property type="entry name" value="vWFA_dom_sf"/>
</dbReference>
<name>A0A835ZDC5_9STRA</name>
<dbReference type="PANTHER" id="PTHR34706:SF1">
    <property type="entry name" value="VWFA DOMAIN-CONTAINING PROTEIN"/>
    <property type="match status" value="1"/>
</dbReference>
<evidence type="ECO:0000313" key="3">
    <source>
        <dbReference type="Proteomes" id="UP000664859"/>
    </source>
</evidence>
<dbReference type="Gene3D" id="3.40.50.410">
    <property type="entry name" value="von Willebrand factor, type A domain"/>
    <property type="match status" value="1"/>
</dbReference>
<gene>
    <name evidence="2" type="ORF">JKP88DRAFT_230143</name>
</gene>
<dbReference type="Proteomes" id="UP000664859">
    <property type="component" value="Unassembled WGS sequence"/>
</dbReference>
<dbReference type="EMBL" id="JAFCMP010000007">
    <property type="protein sequence ID" value="KAG5192347.1"/>
    <property type="molecule type" value="Genomic_DNA"/>
</dbReference>
<evidence type="ECO:0000259" key="1">
    <source>
        <dbReference type="PROSITE" id="PS50234"/>
    </source>
</evidence>
<dbReference type="PROSITE" id="PS50234">
    <property type="entry name" value="VWFA"/>
    <property type="match status" value="1"/>
</dbReference>
<protein>
    <recommendedName>
        <fullName evidence="1">VWFA domain-containing protein</fullName>
    </recommendedName>
</protein>
<dbReference type="AlphaFoldDB" id="A0A835ZDC5"/>
<organism evidence="2 3">
    <name type="scientific">Tribonema minus</name>
    <dbReference type="NCBI Taxonomy" id="303371"/>
    <lineage>
        <taxon>Eukaryota</taxon>
        <taxon>Sar</taxon>
        <taxon>Stramenopiles</taxon>
        <taxon>Ochrophyta</taxon>
        <taxon>PX clade</taxon>
        <taxon>Xanthophyceae</taxon>
        <taxon>Tribonematales</taxon>
        <taxon>Tribonemataceae</taxon>
        <taxon>Tribonema</taxon>
    </lineage>
</organism>
<accession>A0A835ZDC5</accession>
<dbReference type="PANTHER" id="PTHR34706">
    <property type="entry name" value="SLR1338 PROTEIN"/>
    <property type="match status" value="1"/>
</dbReference>
<dbReference type="Pfam" id="PF13519">
    <property type="entry name" value="VWA_2"/>
    <property type="match status" value="1"/>
</dbReference>
<dbReference type="InterPro" id="IPR002035">
    <property type="entry name" value="VWF_A"/>
</dbReference>
<feature type="domain" description="VWFA" evidence="1">
    <location>
        <begin position="70"/>
        <end position="266"/>
    </location>
</feature>